<dbReference type="Gene3D" id="1.20.120.1490">
    <property type="match status" value="1"/>
</dbReference>
<name>A0ABQ6GQA9_9GAMM</name>
<organism evidence="2 3">
    <name type="scientific">Thalassotalea insulae</name>
    <dbReference type="NCBI Taxonomy" id="2056778"/>
    <lineage>
        <taxon>Bacteria</taxon>
        <taxon>Pseudomonadati</taxon>
        <taxon>Pseudomonadota</taxon>
        <taxon>Gammaproteobacteria</taxon>
        <taxon>Alteromonadales</taxon>
        <taxon>Colwelliaceae</taxon>
        <taxon>Thalassotalea</taxon>
    </lineage>
</organism>
<feature type="signal peptide" evidence="1">
    <location>
        <begin position="1"/>
        <end position="27"/>
    </location>
</feature>
<evidence type="ECO:0000313" key="2">
    <source>
        <dbReference type="EMBL" id="GLX78165.1"/>
    </source>
</evidence>
<keyword evidence="1" id="KW-0732">Signal</keyword>
<feature type="chain" id="PRO_5047165383" description="Zinc resistance-associated protein" evidence="1">
    <location>
        <begin position="28"/>
        <end position="151"/>
    </location>
</feature>
<protein>
    <recommendedName>
        <fullName evidence="4">Zinc resistance-associated protein</fullName>
    </recommendedName>
</protein>
<accession>A0ABQ6GQA9</accession>
<evidence type="ECO:0000256" key="1">
    <source>
        <dbReference type="SAM" id="SignalP"/>
    </source>
</evidence>
<dbReference type="InterPro" id="IPR012899">
    <property type="entry name" value="LTXXQ"/>
</dbReference>
<dbReference type="PIRSF" id="PIRSF034445">
    <property type="entry name" value="CpxP_Spy"/>
    <property type="match status" value="1"/>
</dbReference>
<evidence type="ECO:0000313" key="3">
    <source>
        <dbReference type="Proteomes" id="UP001157186"/>
    </source>
</evidence>
<dbReference type="Pfam" id="PF07813">
    <property type="entry name" value="LTXXQ"/>
    <property type="match status" value="1"/>
</dbReference>
<proteinExistence type="predicted"/>
<keyword evidence="3" id="KW-1185">Reference proteome</keyword>
<dbReference type="CDD" id="cd09916">
    <property type="entry name" value="CpxP_like"/>
    <property type="match status" value="1"/>
</dbReference>
<gene>
    <name evidence="2" type="ORF">tinsulaeT_15050</name>
</gene>
<evidence type="ECO:0008006" key="4">
    <source>
        <dbReference type="Google" id="ProtNLM"/>
    </source>
</evidence>
<dbReference type="EMBL" id="BSST01000001">
    <property type="protein sequence ID" value="GLX78165.1"/>
    <property type="molecule type" value="Genomic_DNA"/>
</dbReference>
<comment type="caution">
    <text evidence="2">The sequence shown here is derived from an EMBL/GenBank/DDBJ whole genome shotgun (WGS) entry which is preliminary data.</text>
</comment>
<sequence length="151" mass="17363">MKKSIKLLSSMILLSTMAMPVSFYANANGYDEQQVAHWRGHGKDKMQHLVRKLNLNVEQQVKIKAIVQQQKANGEANRETMRAFRDQMESLLSAAIFNDDAFTSLHNQYQPQLAEAALQRAKTHHAILQVLDASQQEKFKRMKQRGKTLFH</sequence>
<dbReference type="Proteomes" id="UP001157186">
    <property type="component" value="Unassembled WGS sequence"/>
</dbReference>
<dbReference type="RefSeq" id="WP_284244053.1">
    <property type="nucleotide sequence ID" value="NZ_BSST01000001.1"/>
</dbReference>
<reference evidence="2 3" key="1">
    <citation type="submission" date="2023-03" db="EMBL/GenBank/DDBJ databases">
        <title>Draft genome sequence of Thalassotalea insulae KCTC 62186T.</title>
        <authorList>
            <person name="Sawabe T."/>
        </authorList>
    </citation>
    <scope>NUCLEOTIDE SEQUENCE [LARGE SCALE GENOMIC DNA]</scope>
    <source>
        <strain evidence="2 3">KCTC 62186</strain>
    </source>
</reference>